<keyword evidence="8" id="KW-0274">FAD</keyword>
<dbReference type="PANTHER" id="PTHR31457">
    <property type="entry name" value="METHYLMALONIC ACIDURIA AND HOMOCYSTINURIA TYPE C PROTEIN"/>
    <property type="match status" value="1"/>
</dbReference>
<keyword evidence="10" id="KW-0560">Oxidoreductase</keyword>
<dbReference type="InterPro" id="IPR032037">
    <property type="entry name" value="MMACHC"/>
</dbReference>
<dbReference type="GO" id="GO:0071949">
    <property type="term" value="F:FAD binding"/>
    <property type="evidence" value="ECO:0007669"/>
    <property type="project" value="TreeGrafter"/>
</dbReference>
<dbReference type="GO" id="GO:0005737">
    <property type="term" value="C:cytoplasm"/>
    <property type="evidence" value="ECO:0007669"/>
    <property type="project" value="UniProtKB-SubCell"/>
</dbReference>
<dbReference type="GO" id="GO:0033787">
    <property type="term" value="F:cyanocobalamin reductase (cyanide-eliminating) (NADP+) activity"/>
    <property type="evidence" value="ECO:0007669"/>
    <property type="project" value="TreeGrafter"/>
</dbReference>
<dbReference type="CDD" id="cd12959">
    <property type="entry name" value="MMACHC-like"/>
    <property type="match status" value="1"/>
</dbReference>
<organism evidence="12 13">
    <name type="scientific">Plectus sambesii</name>
    <dbReference type="NCBI Taxonomy" id="2011161"/>
    <lineage>
        <taxon>Eukaryota</taxon>
        <taxon>Metazoa</taxon>
        <taxon>Ecdysozoa</taxon>
        <taxon>Nematoda</taxon>
        <taxon>Chromadorea</taxon>
        <taxon>Plectida</taxon>
        <taxon>Plectina</taxon>
        <taxon>Plectoidea</taxon>
        <taxon>Plectidae</taxon>
        <taxon>Plectus</taxon>
    </lineage>
</organism>
<comment type="similarity">
    <text evidence="4">Belongs to the MMACHC family.</text>
</comment>
<evidence type="ECO:0000313" key="13">
    <source>
        <dbReference type="WBParaSite" id="PSAMB.scaffold977size37721.g10151.t1"/>
    </source>
</evidence>
<evidence type="ECO:0000256" key="6">
    <source>
        <dbReference type="ARBA" id="ARBA00022630"/>
    </source>
</evidence>
<evidence type="ECO:0000256" key="10">
    <source>
        <dbReference type="ARBA" id="ARBA00023002"/>
    </source>
</evidence>
<dbReference type="GO" id="GO:0032451">
    <property type="term" value="F:demethylase activity"/>
    <property type="evidence" value="ECO:0007669"/>
    <property type="project" value="TreeGrafter"/>
</dbReference>
<reference evidence="13" key="1">
    <citation type="submission" date="2022-11" db="UniProtKB">
        <authorList>
            <consortium name="WormBaseParasite"/>
        </authorList>
    </citation>
    <scope>IDENTIFICATION</scope>
</reference>
<dbReference type="Proteomes" id="UP000887566">
    <property type="component" value="Unplaced"/>
</dbReference>
<comment type="cofactor">
    <cofactor evidence="1">
        <name>FMN</name>
        <dbReference type="ChEBI" id="CHEBI:58210"/>
    </cofactor>
</comment>
<evidence type="ECO:0000256" key="8">
    <source>
        <dbReference type="ARBA" id="ARBA00022827"/>
    </source>
</evidence>
<keyword evidence="7" id="KW-0288">FMN</keyword>
<name>A0A914XQM2_9BILA</name>
<keyword evidence="12" id="KW-1185">Reference proteome</keyword>
<keyword evidence="5" id="KW-0963">Cytoplasm</keyword>
<protein>
    <recommendedName>
        <fullName evidence="11">Cyanocobalamin reductase (cyanide-eliminating)</fullName>
    </recommendedName>
</protein>
<evidence type="ECO:0000256" key="5">
    <source>
        <dbReference type="ARBA" id="ARBA00022490"/>
    </source>
</evidence>
<comment type="cofactor">
    <cofactor evidence="2">
        <name>FAD</name>
        <dbReference type="ChEBI" id="CHEBI:57692"/>
    </cofactor>
</comment>
<dbReference type="GO" id="GO:0009235">
    <property type="term" value="P:cobalamin metabolic process"/>
    <property type="evidence" value="ECO:0007669"/>
    <property type="project" value="TreeGrafter"/>
</dbReference>
<dbReference type="AlphaFoldDB" id="A0A914XQM2"/>
<evidence type="ECO:0000256" key="7">
    <source>
        <dbReference type="ARBA" id="ARBA00022643"/>
    </source>
</evidence>
<evidence type="ECO:0000256" key="4">
    <source>
        <dbReference type="ARBA" id="ARBA00007762"/>
    </source>
</evidence>
<evidence type="ECO:0000256" key="9">
    <source>
        <dbReference type="ARBA" id="ARBA00022857"/>
    </source>
</evidence>
<sequence length="252" mass="28953">MTDLGEDAGRLLSAVRTALPDNGGFEAYPFKIANYNEAVAKPFQLSYDGDVFAILVLSTPKMFSGSFKPWLVERCRGVDATELASTILNPLEDYMKDEMQRVVQNIEERVDIYHDFDLWPNRKPKILMCTCGHLTGAAYYYQPSDLLENPWTDGRSVIGVSLHPRYGGYFAFRCVLIFPKVFVSPTFSPPRPLKILESQEAIKTAIEAFNFSWQDARFRDYGNPQEKYEELQTRYFSVPPAERWALLKEWFA</sequence>
<accession>A0A914XQM2</accession>
<evidence type="ECO:0000313" key="12">
    <source>
        <dbReference type="Proteomes" id="UP000887566"/>
    </source>
</evidence>
<evidence type="ECO:0000256" key="3">
    <source>
        <dbReference type="ARBA" id="ARBA00004496"/>
    </source>
</evidence>
<dbReference type="Pfam" id="PF16690">
    <property type="entry name" value="MMACHC"/>
    <property type="match status" value="1"/>
</dbReference>
<comment type="subcellular location">
    <subcellularLocation>
        <location evidence="3">Cytoplasm</location>
    </subcellularLocation>
</comment>
<keyword evidence="9" id="KW-0521">NADP</keyword>
<evidence type="ECO:0000256" key="11">
    <source>
        <dbReference type="ARBA" id="ARBA00031313"/>
    </source>
</evidence>
<dbReference type="WBParaSite" id="PSAMB.scaffold977size37721.g10151.t1">
    <property type="protein sequence ID" value="PSAMB.scaffold977size37721.g10151.t1"/>
    <property type="gene ID" value="PSAMB.scaffold977size37721.g10151"/>
</dbReference>
<proteinExistence type="inferred from homology"/>
<evidence type="ECO:0000256" key="2">
    <source>
        <dbReference type="ARBA" id="ARBA00001974"/>
    </source>
</evidence>
<keyword evidence="6" id="KW-0285">Flavoprotein</keyword>
<dbReference type="PANTHER" id="PTHR31457:SF2">
    <property type="entry name" value="CYANOCOBALAMIN REDUCTASE _ ALKYLCOBALAMIN DEALKYLASE"/>
    <property type="match status" value="1"/>
</dbReference>
<evidence type="ECO:0000256" key="1">
    <source>
        <dbReference type="ARBA" id="ARBA00001917"/>
    </source>
</evidence>